<accession>A0ABW2HZ70</accession>
<dbReference type="InterPro" id="IPR000073">
    <property type="entry name" value="AB_hydrolase_1"/>
</dbReference>
<feature type="domain" description="AB hydrolase-1" evidence="1">
    <location>
        <begin position="2"/>
        <end position="210"/>
    </location>
</feature>
<dbReference type="PANTHER" id="PTHR43433:SF1">
    <property type="entry name" value="BLL5160 PROTEIN"/>
    <property type="match status" value="1"/>
</dbReference>
<dbReference type="InterPro" id="IPR029058">
    <property type="entry name" value="AB_hydrolase_fold"/>
</dbReference>
<dbReference type="Pfam" id="PF12697">
    <property type="entry name" value="Abhydrolase_6"/>
    <property type="match status" value="1"/>
</dbReference>
<dbReference type="PRINTS" id="PR00111">
    <property type="entry name" value="ABHYDROLASE"/>
</dbReference>
<comment type="caution">
    <text evidence="2">The sequence shown here is derived from an EMBL/GenBank/DDBJ whole genome shotgun (WGS) entry which is preliminary data.</text>
</comment>
<dbReference type="SUPFAM" id="SSF53474">
    <property type="entry name" value="alpha/beta-Hydrolases"/>
    <property type="match status" value="1"/>
</dbReference>
<proteinExistence type="predicted"/>
<evidence type="ECO:0000259" key="1">
    <source>
        <dbReference type="Pfam" id="PF12697"/>
    </source>
</evidence>
<protein>
    <submittedName>
        <fullName evidence="2">Alpha/beta fold hydrolase</fullName>
    </submittedName>
</protein>
<keyword evidence="2" id="KW-0378">Hydrolase</keyword>
<organism evidence="2 3">
    <name type="scientific">Paractinoplanes rhizophilus</name>
    <dbReference type="NCBI Taxonomy" id="1416877"/>
    <lineage>
        <taxon>Bacteria</taxon>
        <taxon>Bacillati</taxon>
        <taxon>Actinomycetota</taxon>
        <taxon>Actinomycetes</taxon>
        <taxon>Micromonosporales</taxon>
        <taxon>Micromonosporaceae</taxon>
        <taxon>Paractinoplanes</taxon>
    </lineage>
</organism>
<dbReference type="RefSeq" id="WP_378975395.1">
    <property type="nucleotide sequence ID" value="NZ_JBHTBJ010000033.1"/>
</dbReference>
<name>A0ABW2HZ70_9ACTN</name>
<gene>
    <name evidence="2" type="ORF">ACFQS1_31350</name>
</gene>
<sequence length="222" mass="23407">MLLHGLAVSHRYLMPTARRLGPGSVYVPDLPGFGMSGKPAVVADVGAHAATVAALMDTLGIGRAAVLGNSFGGQIAAELAVRRPDLVGALILVGPTTDPVAATAWGQTRRLLRDLVHEDVRQVPILARDIREAGIRRIRITLRHAVADDIYGKLPAIHVPTMLLRGSRDPIAPRSWLDRMAVRLAGVSVVTVDGAAHNVVTTAGAETAAAVRRFVRSRAPAA</sequence>
<dbReference type="Proteomes" id="UP001596548">
    <property type="component" value="Unassembled WGS sequence"/>
</dbReference>
<dbReference type="EMBL" id="JBHTBJ010000033">
    <property type="protein sequence ID" value="MFC7278498.1"/>
    <property type="molecule type" value="Genomic_DNA"/>
</dbReference>
<dbReference type="PANTHER" id="PTHR43433">
    <property type="entry name" value="HYDROLASE, ALPHA/BETA FOLD FAMILY PROTEIN"/>
    <property type="match status" value="1"/>
</dbReference>
<dbReference type="InterPro" id="IPR050471">
    <property type="entry name" value="AB_hydrolase"/>
</dbReference>
<reference evidence="3" key="1">
    <citation type="journal article" date="2019" name="Int. J. Syst. Evol. Microbiol.">
        <title>The Global Catalogue of Microorganisms (GCM) 10K type strain sequencing project: providing services to taxonomists for standard genome sequencing and annotation.</title>
        <authorList>
            <consortium name="The Broad Institute Genomics Platform"/>
            <consortium name="The Broad Institute Genome Sequencing Center for Infectious Disease"/>
            <person name="Wu L."/>
            <person name="Ma J."/>
        </authorList>
    </citation>
    <scope>NUCLEOTIDE SEQUENCE [LARGE SCALE GENOMIC DNA]</scope>
    <source>
        <strain evidence="3">XZYJT-10</strain>
    </source>
</reference>
<keyword evidence="3" id="KW-1185">Reference proteome</keyword>
<evidence type="ECO:0000313" key="2">
    <source>
        <dbReference type="EMBL" id="MFC7278498.1"/>
    </source>
</evidence>
<dbReference type="GO" id="GO:0016787">
    <property type="term" value="F:hydrolase activity"/>
    <property type="evidence" value="ECO:0007669"/>
    <property type="project" value="UniProtKB-KW"/>
</dbReference>
<evidence type="ECO:0000313" key="3">
    <source>
        <dbReference type="Proteomes" id="UP001596548"/>
    </source>
</evidence>
<dbReference type="Gene3D" id="3.40.50.1820">
    <property type="entry name" value="alpha/beta hydrolase"/>
    <property type="match status" value="1"/>
</dbReference>